<dbReference type="InterPro" id="IPR024088">
    <property type="entry name" value="Tyr-tRNA-ligase_bac-type"/>
</dbReference>
<name>A0AAU8S326_9GAMM</name>
<protein>
    <recommendedName>
        <fullName evidence="1 8">Tyrosine--tRNA ligase</fullName>
        <ecNumber evidence="1 8">6.1.1.1</ecNumber>
    </recommendedName>
</protein>
<dbReference type="KEGG" id="paly:O3E_01060"/>
<evidence type="ECO:0000256" key="8">
    <source>
        <dbReference type="NCBIfam" id="TIGR00234"/>
    </source>
</evidence>
<keyword evidence="2 10" id="KW-0436">Ligase</keyword>
<evidence type="ECO:0000256" key="9">
    <source>
        <dbReference type="PROSITE-ProRule" id="PRU00182"/>
    </source>
</evidence>
<keyword evidence="9" id="KW-0694">RNA-binding</keyword>
<dbReference type="AlphaFoldDB" id="A0AAU8S326"/>
<organism evidence="11 12">
    <name type="scientific">Candidatus Portiera aleyrodidarum MED</name>
    <name type="common">Bemisia tabaci</name>
    <dbReference type="NCBI Taxonomy" id="1163752"/>
    <lineage>
        <taxon>Bacteria</taxon>
        <taxon>Pseudomonadati</taxon>
        <taxon>Pseudomonadota</taxon>
        <taxon>Gammaproteobacteria</taxon>
        <taxon>Candidatus Johnevansiales</taxon>
        <taxon>Candidatus Johnevansiaceae</taxon>
        <taxon>Candidatus Portiera</taxon>
    </lineage>
</organism>
<dbReference type="GO" id="GO:0006437">
    <property type="term" value="P:tyrosyl-tRNA aminoacylation"/>
    <property type="evidence" value="ECO:0007669"/>
    <property type="project" value="UniProtKB-UniRule"/>
</dbReference>
<dbReference type="GO" id="GO:0003723">
    <property type="term" value="F:RNA binding"/>
    <property type="evidence" value="ECO:0007669"/>
    <property type="project" value="UniProtKB-KW"/>
</dbReference>
<comment type="similarity">
    <text evidence="10">Belongs to the class-I aminoacyl-tRNA synthetase family.</text>
</comment>
<evidence type="ECO:0000256" key="3">
    <source>
        <dbReference type="ARBA" id="ARBA00022741"/>
    </source>
</evidence>
<dbReference type="Gene3D" id="3.10.290.10">
    <property type="entry name" value="RNA-binding S4 domain"/>
    <property type="match status" value="1"/>
</dbReference>
<dbReference type="GO" id="GO:0005524">
    <property type="term" value="F:ATP binding"/>
    <property type="evidence" value="ECO:0007669"/>
    <property type="project" value="UniProtKB-KW"/>
</dbReference>
<comment type="catalytic activity">
    <reaction evidence="7">
        <text>tRNA(Tyr) + L-tyrosine + ATP = L-tyrosyl-tRNA(Tyr) + AMP + diphosphate + H(+)</text>
        <dbReference type="Rhea" id="RHEA:10220"/>
        <dbReference type="Rhea" id="RHEA-COMP:9706"/>
        <dbReference type="Rhea" id="RHEA-COMP:9707"/>
        <dbReference type="ChEBI" id="CHEBI:15378"/>
        <dbReference type="ChEBI" id="CHEBI:30616"/>
        <dbReference type="ChEBI" id="CHEBI:33019"/>
        <dbReference type="ChEBI" id="CHEBI:58315"/>
        <dbReference type="ChEBI" id="CHEBI:78442"/>
        <dbReference type="ChEBI" id="CHEBI:78536"/>
        <dbReference type="ChEBI" id="CHEBI:456215"/>
        <dbReference type="EC" id="6.1.1.1"/>
    </reaction>
</comment>
<dbReference type="SUPFAM" id="SSF52374">
    <property type="entry name" value="Nucleotidylyl transferase"/>
    <property type="match status" value="1"/>
</dbReference>
<reference evidence="11 12" key="1">
    <citation type="submission" date="2014-04" db="EMBL/GenBank/DDBJ databases">
        <title>Genome reduction and metabolic complementation of the dual endosymbionts in the whitefly Bemisia tabaci.</title>
        <authorList>
            <person name="Rao Q."/>
            <person name="Rollat-Farnier P.-A."/>
            <person name="Zhang Z.-X."/>
            <person name="Santos-Garcia D."/>
            <person name="Silva F.J."/>
            <person name="Moya A."/>
            <person name="Zhu D.-T."/>
            <person name="Klein C.C."/>
            <person name="Vavre F."/>
            <person name="Sagot M.-F."/>
            <person name="Liu S.-S."/>
            <person name="Mouton L."/>
            <person name="Wang X.-W."/>
        </authorList>
    </citation>
    <scope>NUCLEOTIDE SEQUENCE [LARGE SCALE GENOMIC DNA]</scope>
    <source>
        <strain evidence="11 12">BT-Q</strain>
    </source>
</reference>
<dbReference type="EMBL" id="CP007563">
    <property type="protein sequence ID" value="AJF24117.1"/>
    <property type="molecule type" value="Genomic_DNA"/>
</dbReference>
<dbReference type="GO" id="GO:0004831">
    <property type="term" value="F:tyrosine-tRNA ligase activity"/>
    <property type="evidence" value="ECO:0007669"/>
    <property type="project" value="UniProtKB-UniRule"/>
</dbReference>
<gene>
    <name evidence="11" type="ORF">O3E_01060</name>
</gene>
<dbReference type="PRINTS" id="PR01040">
    <property type="entry name" value="TRNASYNTHTYR"/>
</dbReference>
<evidence type="ECO:0000313" key="11">
    <source>
        <dbReference type="EMBL" id="AJF24117.1"/>
    </source>
</evidence>
<evidence type="ECO:0000256" key="7">
    <source>
        <dbReference type="ARBA" id="ARBA00048248"/>
    </source>
</evidence>
<proteinExistence type="inferred from homology"/>
<dbReference type="PROSITE" id="PS00178">
    <property type="entry name" value="AA_TRNA_LIGASE_I"/>
    <property type="match status" value="1"/>
</dbReference>
<keyword evidence="3 10" id="KW-0547">Nucleotide-binding</keyword>
<dbReference type="NCBIfam" id="TIGR00234">
    <property type="entry name" value="tyrS"/>
    <property type="match status" value="1"/>
</dbReference>
<dbReference type="Gene3D" id="1.10.240.10">
    <property type="entry name" value="Tyrosyl-Transfer RNA Synthetase"/>
    <property type="match status" value="1"/>
</dbReference>
<dbReference type="PANTHER" id="PTHR11766:SF1">
    <property type="entry name" value="TYROSINE--TRNA LIGASE"/>
    <property type="match status" value="1"/>
</dbReference>
<keyword evidence="6 10" id="KW-0030">Aminoacyl-tRNA synthetase</keyword>
<dbReference type="EC" id="6.1.1.1" evidence="1 8"/>
<dbReference type="Gene3D" id="3.40.50.620">
    <property type="entry name" value="HUPs"/>
    <property type="match status" value="1"/>
</dbReference>
<evidence type="ECO:0000313" key="12">
    <source>
        <dbReference type="Proteomes" id="UP000031624"/>
    </source>
</evidence>
<dbReference type="PANTHER" id="PTHR11766">
    <property type="entry name" value="TYROSYL-TRNA SYNTHETASE"/>
    <property type="match status" value="1"/>
</dbReference>
<sequence length="561" mass="65618">MNTINVILKQIKFNTNKFLIEKLFKKQIKSKKILNIKIGIDPTTPNLHLGHFVLIKKLKLLQQLGHNILFLLGDFTGIIGDPTGKNATRNILTKAQTKINAIKCKQQIRQLLDPKKLKVLFNSEWLKRISLFRLLNIFSKITIYKLLERNDFNTRYKSGYNISMHEFIYPVIQAYDSVVLKADIEIGGNDQLFNLLIGRELQKIFNQEPQNILTMPILEGSDGEHKMSKSLNNCINYKDKPGDMYRQLFSINDNLIYKYLTLLSIKTKPKQKPKHIQNHYSILLKHRYNLCLKAINRKHKSIKIKHQYIKNHKLLITKHNKTNTTKLIKNKEIIKTKKESQFKMYDASNIKQQIYIKTKNKYQHNSYSNKKPRKKTYTNADTIIKKHKDIYTDAYIQSNKNADIHKNTYKHINQNGIFNKYTHTSNIKTTNKHIHNNLRIKPKPRELKRKLAIELITYCYKKQIAKKASNFIGNKVTNNYVPINIPKLKIIINTVKKAPIIYILNKLGLVKNNSQAKDLLKNKKLRINNITINSNYNILLNKNYLLQIGNTKFAIINLLGP</sequence>
<accession>A0AAU8S326</accession>
<dbReference type="SUPFAM" id="SSF55174">
    <property type="entry name" value="Alpha-L RNA-binding motif"/>
    <property type="match status" value="1"/>
</dbReference>
<dbReference type="InterPro" id="IPR036986">
    <property type="entry name" value="S4_RNA-bd_sf"/>
</dbReference>
<evidence type="ECO:0000256" key="10">
    <source>
        <dbReference type="RuleBase" id="RU363036"/>
    </source>
</evidence>
<dbReference type="RefSeq" id="WP_014943261.1">
    <property type="nucleotide sequence ID" value="NZ_CP007563.1"/>
</dbReference>
<dbReference type="InterPro" id="IPR002307">
    <property type="entry name" value="Tyr-tRNA-ligase"/>
</dbReference>
<dbReference type="InterPro" id="IPR002305">
    <property type="entry name" value="aa-tRNA-synth_Ic"/>
</dbReference>
<evidence type="ECO:0000256" key="5">
    <source>
        <dbReference type="ARBA" id="ARBA00022917"/>
    </source>
</evidence>
<evidence type="ECO:0000256" key="6">
    <source>
        <dbReference type="ARBA" id="ARBA00023146"/>
    </source>
</evidence>
<evidence type="ECO:0000256" key="2">
    <source>
        <dbReference type="ARBA" id="ARBA00022598"/>
    </source>
</evidence>
<dbReference type="InterPro" id="IPR014729">
    <property type="entry name" value="Rossmann-like_a/b/a_fold"/>
</dbReference>
<keyword evidence="4 10" id="KW-0067">ATP-binding</keyword>
<dbReference type="PROSITE" id="PS50889">
    <property type="entry name" value="S4"/>
    <property type="match status" value="1"/>
</dbReference>
<evidence type="ECO:0000256" key="1">
    <source>
        <dbReference type="ARBA" id="ARBA00013160"/>
    </source>
</evidence>
<keyword evidence="5 10" id="KW-0648">Protein biosynthesis</keyword>
<dbReference type="Proteomes" id="UP000031624">
    <property type="component" value="Chromosome"/>
</dbReference>
<dbReference type="Pfam" id="PF00579">
    <property type="entry name" value="tRNA-synt_1b"/>
    <property type="match status" value="1"/>
</dbReference>
<dbReference type="GO" id="GO:0005829">
    <property type="term" value="C:cytosol"/>
    <property type="evidence" value="ECO:0007669"/>
    <property type="project" value="TreeGrafter"/>
</dbReference>
<dbReference type="InterPro" id="IPR001412">
    <property type="entry name" value="aa-tRNA-synth_I_CS"/>
</dbReference>
<evidence type="ECO:0000256" key="4">
    <source>
        <dbReference type="ARBA" id="ARBA00022840"/>
    </source>
</evidence>